<evidence type="ECO:0000256" key="4">
    <source>
        <dbReference type="ARBA" id="ARBA00022729"/>
    </source>
</evidence>
<evidence type="ECO:0000256" key="5">
    <source>
        <dbReference type="ARBA" id="ARBA00022989"/>
    </source>
</evidence>
<dbReference type="InterPro" id="IPR001791">
    <property type="entry name" value="Laminin_G"/>
</dbReference>
<evidence type="ECO:0000256" key="6">
    <source>
        <dbReference type="ARBA" id="ARBA00023136"/>
    </source>
</evidence>
<evidence type="ECO:0000256" key="2">
    <source>
        <dbReference type="ARBA" id="ARBA00022536"/>
    </source>
</evidence>
<evidence type="ECO:0008006" key="12">
    <source>
        <dbReference type="Google" id="ProtNLM"/>
    </source>
</evidence>
<evidence type="ECO:0000313" key="10">
    <source>
        <dbReference type="EMBL" id="KAJ8985423.1"/>
    </source>
</evidence>
<dbReference type="InterPro" id="IPR013320">
    <property type="entry name" value="ConA-like_dom_sf"/>
</dbReference>
<reference evidence="10" key="1">
    <citation type="journal article" date="2023" name="Insect Mol. Biol.">
        <title>Genome sequencing provides insights into the evolution of gene families encoding plant cell wall-degrading enzymes in longhorned beetles.</title>
        <authorList>
            <person name="Shin N.R."/>
            <person name="Okamura Y."/>
            <person name="Kirsch R."/>
            <person name="Pauchet Y."/>
        </authorList>
    </citation>
    <scope>NUCLEOTIDE SEQUENCE</scope>
    <source>
        <strain evidence="10">MMC_N1</strain>
    </source>
</reference>
<dbReference type="EMBL" id="JAPWTJ010000014">
    <property type="protein sequence ID" value="KAJ8985423.1"/>
    <property type="molecule type" value="Genomic_DNA"/>
</dbReference>
<keyword evidence="2" id="KW-0245">EGF-like domain</keyword>
<dbReference type="Pfam" id="PF02210">
    <property type="entry name" value="Laminin_G_2"/>
    <property type="match status" value="1"/>
</dbReference>
<keyword evidence="4" id="KW-0732">Signal</keyword>
<comment type="caution">
    <text evidence="7">Lacks conserved residue(s) required for the propagation of feature annotation.</text>
</comment>
<gene>
    <name evidence="10" type="ORF">NQ317_017053</name>
</gene>
<protein>
    <recommendedName>
        <fullName evidence="12">Laminin G domain-containing protein</fullName>
    </recommendedName>
</protein>
<dbReference type="PROSITE" id="PS50022">
    <property type="entry name" value="FA58C_3"/>
    <property type="match status" value="1"/>
</dbReference>
<feature type="domain" description="F5/8 type C" evidence="8">
    <location>
        <begin position="144"/>
        <end position="189"/>
    </location>
</feature>
<dbReference type="Proteomes" id="UP001162164">
    <property type="component" value="Unassembled WGS sequence"/>
</dbReference>
<dbReference type="SUPFAM" id="SSF49785">
    <property type="entry name" value="Galactose-binding domain-like"/>
    <property type="match status" value="1"/>
</dbReference>
<keyword evidence="6" id="KW-0472">Membrane</keyword>
<dbReference type="PROSITE" id="PS50025">
    <property type="entry name" value="LAM_G_DOMAIN"/>
    <property type="match status" value="1"/>
</dbReference>
<dbReference type="InterPro" id="IPR050372">
    <property type="entry name" value="Neurexin-related_CASP"/>
</dbReference>
<keyword evidence="5" id="KW-1133">Transmembrane helix</keyword>
<dbReference type="Gene3D" id="2.60.120.200">
    <property type="match status" value="1"/>
</dbReference>
<dbReference type="SUPFAM" id="SSF49899">
    <property type="entry name" value="Concanavalin A-like lectins/glucanases"/>
    <property type="match status" value="1"/>
</dbReference>
<comment type="subcellular location">
    <subcellularLocation>
        <location evidence="1">Membrane</location>
        <topology evidence="1">Single-pass type I membrane protein</topology>
    </subcellularLocation>
</comment>
<evidence type="ECO:0000256" key="1">
    <source>
        <dbReference type="ARBA" id="ARBA00004479"/>
    </source>
</evidence>
<organism evidence="10 11">
    <name type="scientific">Molorchus minor</name>
    <dbReference type="NCBI Taxonomy" id="1323400"/>
    <lineage>
        <taxon>Eukaryota</taxon>
        <taxon>Metazoa</taxon>
        <taxon>Ecdysozoa</taxon>
        <taxon>Arthropoda</taxon>
        <taxon>Hexapoda</taxon>
        <taxon>Insecta</taxon>
        <taxon>Pterygota</taxon>
        <taxon>Neoptera</taxon>
        <taxon>Endopterygota</taxon>
        <taxon>Coleoptera</taxon>
        <taxon>Polyphaga</taxon>
        <taxon>Cucujiformia</taxon>
        <taxon>Chrysomeloidea</taxon>
        <taxon>Cerambycidae</taxon>
        <taxon>Lamiinae</taxon>
        <taxon>Monochamini</taxon>
        <taxon>Molorchus</taxon>
    </lineage>
</organism>
<keyword evidence="3" id="KW-0812">Transmembrane</keyword>
<name>A0ABQ9K4R6_9CUCU</name>
<dbReference type="CDD" id="cd00110">
    <property type="entry name" value="LamG"/>
    <property type="match status" value="1"/>
</dbReference>
<evidence type="ECO:0000259" key="9">
    <source>
        <dbReference type="PROSITE" id="PS50025"/>
    </source>
</evidence>
<feature type="domain" description="Laminin G" evidence="9">
    <location>
        <begin position="200"/>
        <end position="310"/>
    </location>
</feature>
<evidence type="ECO:0000256" key="3">
    <source>
        <dbReference type="ARBA" id="ARBA00022692"/>
    </source>
</evidence>
<comment type="caution">
    <text evidence="10">The sequence shown here is derived from an EMBL/GenBank/DDBJ whole genome shotgun (WGS) entry which is preliminary data.</text>
</comment>
<proteinExistence type="predicted"/>
<sequence length="310" mass="36186">MLLNYGESRKNAKIALRICRKGYPKPDYKIFARLKYNLRHNTNAFSIRKGKSVRKRVDDKNSVAEIVYNYEKICRCKFGRIPSFNAMALLPIKCPITSNCSLRSNEWYLTNFAQQMKSLPYVEILIIQYKYLKIYCKCDFWFYKMFSGNVDGDTIKKNEFEVPIIAQWIRINPTRWRDRISMRVQLFGCEYESEKTYRESDNMYFNGTSLLKVDLLREPIAALRENIRFRLKTTSPNGLILYSKGTQGDYVALQIQENRMLLNIDLGSGIVTSLSVGSLLDDNIWHDVIVVVVQDKIKGEFQKLNLNRAG</sequence>
<evidence type="ECO:0000259" key="8">
    <source>
        <dbReference type="PROSITE" id="PS50022"/>
    </source>
</evidence>
<dbReference type="InterPro" id="IPR008979">
    <property type="entry name" value="Galactose-bd-like_sf"/>
</dbReference>
<accession>A0ABQ9K4R6</accession>
<dbReference type="InterPro" id="IPR000421">
    <property type="entry name" value="FA58C"/>
</dbReference>
<dbReference type="PANTHER" id="PTHR15036">
    <property type="entry name" value="PIKACHURIN-LIKE PROTEIN"/>
    <property type="match status" value="1"/>
</dbReference>
<evidence type="ECO:0000313" key="11">
    <source>
        <dbReference type="Proteomes" id="UP001162164"/>
    </source>
</evidence>
<dbReference type="Gene3D" id="2.60.120.260">
    <property type="entry name" value="Galactose-binding domain-like"/>
    <property type="match status" value="1"/>
</dbReference>
<keyword evidence="11" id="KW-1185">Reference proteome</keyword>
<evidence type="ECO:0000256" key="7">
    <source>
        <dbReference type="PROSITE-ProRule" id="PRU00122"/>
    </source>
</evidence>
<dbReference type="PANTHER" id="PTHR15036:SF91">
    <property type="entry name" value="NEUREXIN-4"/>
    <property type="match status" value="1"/>
</dbReference>